<keyword evidence="2" id="KW-0472">Membrane</keyword>
<feature type="compositionally biased region" description="Acidic residues" evidence="1">
    <location>
        <begin position="1378"/>
        <end position="1391"/>
    </location>
</feature>
<feature type="compositionally biased region" description="Acidic residues" evidence="1">
    <location>
        <begin position="1486"/>
        <end position="1498"/>
    </location>
</feature>
<evidence type="ECO:0000256" key="2">
    <source>
        <dbReference type="SAM" id="Phobius"/>
    </source>
</evidence>
<proteinExistence type="predicted"/>
<feature type="region of interest" description="Disordered" evidence="1">
    <location>
        <begin position="440"/>
        <end position="478"/>
    </location>
</feature>
<dbReference type="EMBL" id="JBICBT010000878">
    <property type="protein sequence ID" value="KAL3095658.1"/>
    <property type="molecule type" value="Genomic_DNA"/>
</dbReference>
<feature type="compositionally biased region" description="Acidic residues" evidence="1">
    <location>
        <begin position="1114"/>
        <end position="1127"/>
    </location>
</feature>
<feature type="region of interest" description="Disordered" evidence="1">
    <location>
        <begin position="572"/>
        <end position="610"/>
    </location>
</feature>
<reference evidence="3 4" key="1">
    <citation type="submission" date="2024-10" db="EMBL/GenBank/DDBJ databases">
        <authorList>
            <person name="Kim D."/>
        </authorList>
    </citation>
    <scope>NUCLEOTIDE SEQUENCE [LARGE SCALE GENOMIC DNA]</scope>
    <source>
        <strain evidence="3">BH-2024</strain>
    </source>
</reference>
<feature type="compositionally biased region" description="Acidic residues" evidence="1">
    <location>
        <begin position="59"/>
        <end position="72"/>
    </location>
</feature>
<feature type="transmembrane region" description="Helical" evidence="2">
    <location>
        <begin position="1761"/>
        <end position="1786"/>
    </location>
</feature>
<feature type="region of interest" description="Disordered" evidence="1">
    <location>
        <begin position="1231"/>
        <end position="1269"/>
    </location>
</feature>
<feature type="region of interest" description="Disordered" evidence="1">
    <location>
        <begin position="1099"/>
        <end position="1137"/>
    </location>
</feature>
<comment type="caution">
    <text evidence="3">The sequence shown here is derived from an EMBL/GenBank/DDBJ whole genome shotgun (WGS) entry which is preliminary data.</text>
</comment>
<feature type="compositionally biased region" description="Acidic residues" evidence="1">
    <location>
        <begin position="851"/>
        <end position="864"/>
    </location>
</feature>
<feature type="region of interest" description="Disordered" evidence="1">
    <location>
        <begin position="1363"/>
        <end position="1391"/>
    </location>
</feature>
<keyword evidence="2" id="KW-0812">Transmembrane</keyword>
<evidence type="ECO:0000256" key="1">
    <source>
        <dbReference type="SAM" id="MobiDB-lite"/>
    </source>
</evidence>
<feature type="compositionally biased region" description="Acidic residues" evidence="1">
    <location>
        <begin position="1246"/>
        <end position="1259"/>
    </location>
</feature>
<feature type="compositionally biased region" description="Acidic residues" evidence="1">
    <location>
        <begin position="323"/>
        <end position="336"/>
    </location>
</feature>
<sequence>METEKQLRELAGLHIQGAIDRLTDTELADLCADLFQLISKNGQSKPNSLEQVPSWPSADDAETSWTEDEDEAVSALSQFGPTTSTAVPAQYIQSCFAKEDIDKFFKQRLPQMAEEVRDFLTDLLDEFGDGMETEKQLRELAGLHIQVGCHRPHDGHGVGTDLCADLFQLISKNGQSKPNSLEQVPSWPSADDAETSWTEDEDEAVSALSQFGPSTSTAVPAQYIQSCFAKEDIDKFFKQRLPQMAEEVRDFLTDLLDEFGDGMETEKQLRELAGLHIQVGCHRPHDGHGVGTDLCADLFQLISKNGQSKPNSLEQVPSWPSADDAETSWTEDEDEAVSALSQFGPSTSTAVPAQYIQSCFAKEDIDKFFKQRLPQMAEEVRDFLTDLLDEFGDGMETEKQLRELAGLHIQVGCHRPHDGHGVGTDLCADLFQLISKNGQSKPNSLEQVPSWPSADDAETSWTEDEDEAVSALSQFGPSTSTAVPAQYIQSCFAKEDIDKFFKQRLPQMAEEVRDFLTDLLDEFGDGMETEKQLRELAGLHIQVGCHRPHDGHGVGTDLCADLFQLISKNGQSKPNSLEQVPSWPSADDAETSWTEDEDEAVSALSQFGPSTSTAVPAQYIQSCFAKEDIDKFFKQRLPQMAEEVRDFLTDLLDEFGDGMETEKQLRELAGLHIQVGCHRPHDGHGVGTDLCADLFQLISKNGQSKPNSLEQVPSWPSADDAETSWTEDEDEAVSALSQFGPTTSTAVPAQYIQSCFAKEDIDKFFKQRLPQMAEEVRDFLTDLLDEFGDGMETEKQLRELAGLHIQVGCHRPHDGHGVGTDLCADLFQLISKNGQSKPNSLEQVPSWPSADDAETSWTEDEDEAVSALSQFGPSTSTAVPAQYIQSCFAKEDIDKFFKQRLPQMAEEVRDFLTDLLDEFGDGMETEKQLRELAGLHIQGAIDRMTGHGVGTDLCADLFQLISKNGQSKPNSLEQVPSWPSADDAETSWTEDEDEAVSALSQFGPTTSTAVPAQYIQSCFAKEDIDKFFKQRLPQMAEEVRDFLTDLLDEFGDGMETEKQLRELAGLHIQVGCHRPHDGHGVGTDLCADLFQLISKNGQSKPNSLEQVPSWPSADDAETSWTEDEDEAVSALSQFGPSTSTAVPAQYIQSCFAKEDIDKFFKQRLPQMAEEVRDFLTDLLDEFGDGMETEKQLRELAGLHIQVGCHRPHDGHGVGTDLCADLFQLISKNGQSKPNSLEQVPSWPSADDAETSWTEDEDEAVSALSQFGPSTSTAVPAQYIQSCFAKEDIDKFFKQRLPQMAEEVRDFLTDLLDEFGDGMETEKQLRELAGLHIQVGCHRPHDGHGVGTDLCADLFQLISKNGQSKPNSLEQVPSWPSADDAETSWTEDEDEAVSEDIDKFFKQRLPQMAEEVRDFLTDLLDEFGDDMETEKQLRELAGLHIQVGCHRPHDRHGVGTDLCADLFQLISKNGQSKPNSLEQVPSWPSADDAETSWTEDEDEAVSGNLVAVTGSSAPFHHRRYYQQPHHHQQQLHLSTSSASVGPSPVLLAARPLRITMSASAASPCVQLNMTTPRTIVVHKSHSSDAEGGEVTDPAKTTTIQPLAAGPKRFYVHSNAPPHQQHVAAVAGGQSPPFMLCPNLDRPPPPPCGRNISNRALRKRTLTNFSNSGCHKWQKKYARDMLQAENACARAQSSHLCAELPASSFCCMCPDNVTQFDDGSCGTVRIEELPPPKQCLCQNGGICTAAGTFMQMFLFSFSNRNGAYYALLLVFSMLMCLGMLTVIVLLMYKKKILLDKKRQAAGDGTSSLGASVVSFHGNVISFSNPVLDDRRLHQQSSSSGGSGELQQQQHDGPPSSELLHGLNMTTTTFANPVYDHGDTLSYEEDTNTTVGDGGSSSGTKFDTIETGKM</sequence>
<evidence type="ECO:0000313" key="3">
    <source>
        <dbReference type="EMBL" id="KAL3095658.1"/>
    </source>
</evidence>
<keyword evidence="4" id="KW-1185">Reference proteome</keyword>
<feature type="compositionally biased region" description="Acidic residues" evidence="1">
    <location>
        <begin position="191"/>
        <end position="204"/>
    </location>
</feature>
<feature type="region of interest" description="Disordered" evidence="1">
    <location>
        <begin position="308"/>
        <end position="346"/>
    </location>
</feature>
<feature type="compositionally biased region" description="Low complexity" evidence="1">
    <location>
        <begin position="1832"/>
        <end position="1847"/>
    </location>
</feature>
<feature type="compositionally biased region" description="Acidic residues" evidence="1">
    <location>
        <begin position="455"/>
        <end position="468"/>
    </location>
</feature>
<feature type="compositionally biased region" description="Acidic residues" evidence="1">
    <location>
        <begin position="587"/>
        <end position="600"/>
    </location>
</feature>
<feature type="region of interest" description="Disordered" evidence="1">
    <location>
        <begin position="44"/>
        <end position="74"/>
    </location>
</feature>
<feature type="compositionally biased region" description="Acidic residues" evidence="1">
    <location>
        <begin position="719"/>
        <end position="732"/>
    </location>
</feature>
<feature type="region of interest" description="Disordered" evidence="1">
    <location>
        <begin position="1830"/>
        <end position="1858"/>
    </location>
</feature>
<protein>
    <submittedName>
        <fullName evidence="3">Uncharacterized protein</fullName>
    </submittedName>
</protein>
<evidence type="ECO:0000313" key="4">
    <source>
        <dbReference type="Proteomes" id="UP001620626"/>
    </source>
</evidence>
<name>A0ABD2JYI3_9BILA</name>
<feature type="region of interest" description="Disordered" evidence="1">
    <location>
        <begin position="836"/>
        <end position="874"/>
    </location>
</feature>
<accession>A0ABD2JYI3</accession>
<feature type="region of interest" description="Disordered" evidence="1">
    <location>
        <begin position="704"/>
        <end position="734"/>
    </location>
</feature>
<gene>
    <name evidence="3" type="ORF">niasHT_029161</name>
</gene>
<feature type="region of interest" description="Disordered" evidence="1">
    <location>
        <begin position="1873"/>
        <end position="1907"/>
    </location>
</feature>
<organism evidence="3 4">
    <name type="scientific">Heterodera trifolii</name>
    <dbReference type="NCBI Taxonomy" id="157864"/>
    <lineage>
        <taxon>Eukaryota</taxon>
        <taxon>Metazoa</taxon>
        <taxon>Ecdysozoa</taxon>
        <taxon>Nematoda</taxon>
        <taxon>Chromadorea</taxon>
        <taxon>Rhabditida</taxon>
        <taxon>Tylenchina</taxon>
        <taxon>Tylenchomorpha</taxon>
        <taxon>Tylenchoidea</taxon>
        <taxon>Heteroderidae</taxon>
        <taxon>Heteroderinae</taxon>
        <taxon>Heterodera</taxon>
    </lineage>
</organism>
<dbReference type="Proteomes" id="UP001620626">
    <property type="component" value="Unassembled WGS sequence"/>
</dbReference>
<feature type="region of interest" description="Disordered" evidence="1">
    <location>
        <begin position="1470"/>
        <end position="1498"/>
    </location>
</feature>
<keyword evidence="2" id="KW-1133">Transmembrane helix</keyword>
<feature type="region of interest" description="Disordered" evidence="1">
    <location>
        <begin position="967"/>
        <end position="997"/>
    </location>
</feature>
<feature type="compositionally biased region" description="Acidic residues" evidence="1">
    <location>
        <begin position="982"/>
        <end position="995"/>
    </location>
</feature>
<feature type="region of interest" description="Disordered" evidence="1">
    <location>
        <begin position="176"/>
        <end position="214"/>
    </location>
</feature>